<feature type="region of interest" description="Disordered" evidence="1">
    <location>
        <begin position="77"/>
        <end position="149"/>
    </location>
</feature>
<feature type="region of interest" description="Disordered" evidence="1">
    <location>
        <begin position="1"/>
        <end position="36"/>
    </location>
</feature>
<feature type="compositionally biased region" description="Acidic residues" evidence="1">
    <location>
        <begin position="100"/>
        <end position="115"/>
    </location>
</feature>
<dbReference type="AlphaFoldDB" id="A0A6B0VJG2"/>
<dbReference type="EMBL" id="WUYX01000005">
    <property type="protein sequence ID" value="MXV60739.1"/>
    <property type="molecule type" value="Genomic_DNA"/>
</dbReference>
<sequence>MTKPPFRPTERSARSSAETGVRTGTAGSIGAAAVGAPTETRTAVGTDSYSLMTALASDTSVSADAIDPRASARRVLLGGARERTAKTDRTAEHGNGDEMERGDEGEDEATTDADAADTAGTPHLESATERCLERARATRVPFRQSGAHR</sequence>
<organism evidence="2 3">
    <name type="scientific">Natronorubrum halalkaliphilum</name>
    <dbReference type="NCBI Taxonomy" id="2691917"/>
    <lineage>
        <taxon>Archaea</taxon>
        <taxon>Methanobacteriati</taxon>
        <taxon>Methanobacteriota</taxon>
        <taxon>Stenosarchaea group</taxon>
        <taxon>Halobacteria</taxon>
        <taxon>Halobacteriales</taxon>
        <taxon>Natrialbaceae</taxon>
        <taxon>Natronorubrum</taxon>
    </lineage>
</organism>
<keyword evidence="3" id="KW-1185">Reference proteome</keyword>
<feature type="compositionally biased region" description="Basic and acidic residues" evidence="1">
    <location>
        <begin position="80"/>
        <end position="99"/>
    </location>
</feature>
<reference evidence="2 3" key="1">
    <citation type="submission" date="2020-01" db="EMBL/GenBank/DDBJ databases">
        <title>Natronorubrum sp. JWXQ-INN 674 isolated from Inner Mongolia Autonomous Region of China.</title>
        <authorList>
            <person name="Xue Q."/>
        </authorList>
    </citation>
    <scope>NUCLEOTIDE SEQUENCE [LARGE SCALE GENOMIC DNA]</scope>
    <source>
        <strain evidence="2 3">JWXQ-INN-674</strain>
    </source>
</reference>
<protein>
    <submittedName>
        <fullName evidence="2">Uncharacterized protein</fullName>
    </submittedName>
</protein>
<name>A0A6B0VJG2_9EURY</name>
<gene>
    <name evidence="2" type="ORF">GS429_01360</name>
</gene>
<evidence type="ECO:0000313" key="3">
    <source>
        <dbReference type="Proteomes" id="UP000434101"/>
    </source>
</evidence>
<dbReference type="RefSeq" id="WP_160062006.1">
    <property type="nucleotide sequence ID" value="NZ_WUYX01000005.1"/>
</dbReference>
<comment type="caution">
    <text evidence="2">The sequence shown here is derived from an EMBL/GenBank/DDBJ whole genome shotgun (WGS) entry which is preliminary data.</text>
</comment>
<proteinExistence type="predicted"/>
<feature type="compositionally biased region" description="Basic and acidic residues" evidence="1">
    <location>
        <begin position="126"/>
        <end position="136"/>
    </location>
</feature>
<accession>A0A6B0VJG2</accession>
<dbReference type="Proteomes" id="UP000434101">
    <property type="component" value="Unassembled WGS sequence"/>
</dbReference>
<evidence type="ECO:0000313" key="2">
    <source>
        <dbReference type="EMBL" id="MXV60739.1"/>
    </source>
</evidence>
<evidence type="ECO:0000256" key="1">
    <source>
        <dbReference type="SAM" id="MobiDB-lite"/>
    </source>
</evidence>